<keyword evidence="7 10" id="KW-0560">Oxidoreductase</keyword>
<reference evidence="13" key="1">
    <citation type="submission" date="2023-09" db="EMBL/GenBank/DDBJ databases">
        <title>Marinobacter sediminicola sp. nov. and Marinobacter maritimum sp. nov., isolated from marine sediment.</title>
        <authorList>
            <person name="An J."/>
        </authorList>
    </citation>
    <scope>NUCLEOTIDE SEQUENCE</scope>
    <source>
        <strain evidence="13">F60267</strain>
    </source>
</reference>
<evidence type="ECO:0000256" key="5">
    <source>
        <dbReference type="ARBA" id="ARBA00022655"/>
    </source>
</evidence>
<evidence type="ECO:0000256" key="3">
    <source>
        <dbReference type="ARBA" id="ARBA00013014"/>
    </source>
</evidence>
<evidence type="ECO:0000256" key="4">
    <source>
        <dbReference type="ARBA" id="ARBA00019465"/>
    </source>
</evidence>
<accession>A0ABU2HIP3</accession>
<dbReference type="Gene3D" id="3.40.50.720">
    <property type="entry name" value="NAD(P)-binding Rossmann-like Domain"/>
    <property type="match status" value="1"/>
</dbReference>
<dbReference type="InterPro" id="IPR013752">
    <property type="entry name" value="KPA_reductase"/>
</dbReference>
<keyword evidence="6 10" id="KW-0521">NADP</keyword>
<comment type="caution">
    <text evidence="13">The sequence shown here is derived from an EMBL/GenBank/DDBJ whole genome shotgun (WGS) entry which is preliminary data.</text>
</comment>
<evidence type="ECO:0000259" key="12">
    <source>
        <dbReference type="Pfam" id="PF08546"/>
    </source>
</evidence>
<evidence type="ECO:0000256" key="1">
    <source>
        <dbReference type="ARBA" id="ARBA00004994"/>
    </source>
</evidence>
<dbReference type="RefSeq" id="WP_310966131.1">
    <property type="nucleotide sequence ID" value="NZ_JAVMBO010000010.1"/>
</dbReference>
<protein>
    <recommendedName>
        <fullName evidence="4 10">2-dehydropantoate 2-reductase</fullName>
        <ecNumber evidence="3 10">1.1.1.169</ecNumber>
    </recommendedName>
    <alternativeName>
        <fullName evidence="8 10">Ketopantoate reductase</fullName>
    </alternativeName>
</protein>
<dbReference type="PANTHER" id="PTHR43765:SF2">
    <property type="entry name" value="2-DEHYDROPANTOATE 2-REDUCTASE"/>
    <property type="match status" value="1"/>
</dbReference>
<dbReference type="InterPro" id="IPR013328">
    <property type="entry name" value="6PGD_dom2"/>
</dbReference>
<comment type="similarity">
    <text evidence="2 10">Belongs to the ketopantoate reductase family.</text>
</comment>
<dbReference type="InterPro" id="IPR036291">
    <property type="entry name" value="NAD(P)-bd_dom_sf"/>
</dbReference>
<dbReference type="GO" id="GO:0008677">
    <property type="term" value="F:2-dehydropantoate 2-reductase activity"/>
    <property type="evidence" value="ECO:0007669"/>
    <property type="project" value="UniProtKB-EC"/>
</dbReference>
<sequence>MVSAGERSGGGGVIAILGAGSLGRLWAALLPSALCGFLPRLSNDLSEHEFGLGGSFSRQAGLPETRCEYVLVRSVPPSLAPQGFGEARLTASPNSGDARIQVSLPWLQSTEVLRLMLVTTKAGDTLAALKAWLPHIPAGIPIVLFQNGLGSQQAVAERWPERLILAASTTEGANRPSPDVLVHAGAGDTWVGALTASAVDHTASVVQQLAETGLRVHAEENILQRLWQKLVVNAGINPFTALLDCPNGDILNSPLYQQNIDELCSEISVLLEAETSEAIAPEVLRERIETVARNTASNTSSMRADVLAGRKTEIDYINGYLVQCGRCHSIATPVNQMLTQRVQGL</sequence>
<comment type="pathway">
    <text evidence="1 10">Cofactor biosynthesis; (R)-pantothenate biosynthesis; (R)-pantoate from 3-methyl-2-oxobutanoate: step 2/2.</text>
</comment>
<feature type="domain" description="Ketopantoate reductase C-terminal" evidence="12">
    <location>
        <begin position="221"/>
        <end position="344"/>
    </location>
</feature>
<dbReference type="EC" id="1.1.1.169" evidence="3 10"/>
<dbReference type="NCBIfam" id="TIGR00745">
    <property type="entry name" value="apbA_panE"/>
    <property type="match status" value="1"/>
</dbReference>
<dbReference type="Gene3D" id="1.10.1040.10">
    <property type="entry name" value="N-(1-d-carboxylethyl)-l-norvaline Dehydrogenase, domain 2"/>
    <property type="match status" value="1"/>
</dbReference>
<evidence type="ECO:0000256" key="7">
    <source>
        <dbReference type="ARBA" id="ARBA00023002"/>
    </source>
</evidence>
<evidence type="ECO:0000313" key="14">
    <source>
        <dbReference type="Proteomes" id="UP001267407"/>
    </source>
</evidence>
<dbReference type="Pfam" id="PF02558">
    <property type="entry name" value="ApbA"/>
    <property type="match status" value="1"/>
</dbReference>
<evidence type="ECO:0000256" key="9">
    <source>
        <dbReference type="ARBA" id="ARBA00048793"/>
    </source>
</evidence>
<evidence type="ECO:0000313" key="13">
    <source>
        <dbReference type="EMBL" id="MDS1310185.1"/>
    </source>
</evidence>
<keyword evidence="5 10" id="KW-0566">Pantothenate biosynthesis</keyword>
<dbReference type="PANTHER" id="PTHR43765">
    <property type="entry name" value="2-DEHYDROPANTOATE 2-REDUCTASE-RELATED"/>
    <property type="match status" value="1"/>
</dbReference>
<comment type="function">
    <text evidence="10">Catalyzes the NADPH-dependent reduction of ketopantoate into pantoic acid.</text>
</comment>
<evidence type="ECO:0000256" key="8">
    <source>
        <dbReference type="ARBA" id="ARBA00032024"/>
    </source>
</evidence>
<proteinExistence type="inferred from homology"/>
<name>A0ABU2HIP3_9GAMM</name>
<comment type="catalytic activity">
    <reaction evidence="9 10">
        <text>(R)-pantoate + NADP(+) = 2-dehydropantoate + NADPH + H(+)</text>
        <dbReference type="Rhea" id="RHEA:16233"/>
        <dbReference type="ChEBI" id="CHEBI:11561"/>
        <dbReference type="ChEBI" id="CHEBI:15378"/>
        <dbReference type="ChEBI" id="CHEBI:15980"/>
        <dbReference type="ChEBI" id="CHEBI:57783"/>
        <dbReference type="ChEBI" id="CHEBI:58349"/>
        <dbReference type="EC" id="1.1.1.169"/>
    </reaction>
</comment>
<gene>
    <name evidence="13" type="ORF">RKA07_08725</name>
</gene>
<dbReference type="SUPFAM" id="SSF48179">
    <property type="entry name" value="6-phosphogluconate dehydrogenase C-terminal domain-like"/>
    <property type="match status" value="1"/>
</dbReference>
<evidence type="ECO:0000256" key="6">
    <source>
        <dbReference type="ARBA" id="ARBA00022857"/>
    </source>
</evidence>
<dbReference type="InterPro" id="IPR008927">
    <property type="entry name" value="6-PGluconate_DH-like_C_sf"/>
</dbReference>
<dbReference type="SUPFAM" id="SSF51735">
    <property type="entry name" value="NAD(P)-binding Rossmann-fold domains"/>
    <property type="match status" value="1"/>
</dbReference>
<dbReference type="InterPro" id="IPR003710">
    <property type="entry name" value="ApbA"/>
</dbReference>
<dbReference type="InterPro" id="IPR013332">
    <property type="entry name" value="KPR_N"/>
</dbReference>
<dbReference type="Pfam" id="PF08546">
    <property type="entry name" value="ApbA_C"/>
    <property type="match status" value="1"/>
</dbReference>
<keyword evidence="14" id="KW-1185">Reference proteome</keyword>
<dbReference type="InterPro" id="IPR050838">
    <property type="entry name" value="Ketopantoate_reductase"/>
</dbReference>
<dbReference type="Proteomes" id="UP001267407">
    <property type="component" value="Unassembled WGS sequence"/>
</dbReference>
<dbReference type="EMBL" id="JAVMBO010000010">
    <property type="protein sequence ID" value="MDS1310185.1"/>
    <property type="molecule type" value="Genomic_DNA"/>
</dbReference>
<evidence type="ECO:0000256" key="10">
    <source>
        <dbReference type="RuleBase" id="RU362068"/>
    </source>
</evidence>
<evidence type="ECO:0000256" key="2">
    <source>
        <dbReference type="ARBA" id="ARBA00007870"/>
    </source>
</evidence>
<evidence type="ECO:0000259" key="11">
    <source>
        <dbReference type="Pfam" id="PF02558"/>
    </source>
</evidence>
<feature type="domain" description="Ketopantoate reductase N-terminal" evidence="11">
    <location>
        <begin position="94"/>
        <end position="194"/>
    </location>
</feature>
<organism evidence="13 14">
    <name type="scientific">Marinobacter xiaoshiensis</name>
    <dbReference type="NCBI Taxonomy" id="3073652"/>
    <lineage>
        <taxon>Bacteria</taxon>
        <taxon>Pseudomonadati</taxon>
        <taxon>Pseudomonadota</taxon>
        <taxon>Gammaproteobacteria</taxon>
        <taxon>Pseudomonadales</taxon>
        <taxon>Marinobacteraceae</taxon>
        <taxon>Marinobacter</taxon>
    </lineage>
</organism>